<protein>
    <recommendedName>
        <fullName evidence="3">Mediator of RNA polymerase II transcription subunit 1</fullName>
    </recommendedName>
</protein>
<dbReference type="AlphaFoldDB" id="A5C428"/>
<dbReference type="ExpressionAtlas" id="A5C428">
    <property type="expression patterns" value="baseline and differential"/>
</dbReference>
<feature type="compositionally biased region" description="Low complexity" evidence="1">
    <location>
        <begin position="71"/>
        <end position="94"/>
    </location>
</feature>
<dbReference type="PANTHER" id="PTHR34112:SF13">
    <property type="entry name" value="OS04G0448200 PROTEIN"/>
    <property type="match status" value="1"/>
</dbReference>
<dbReference type="EMBL" id="AM481532">
    <property type="protein sequence ID" value="CAN81801.1"/>
    <property type="molecule type" value="Genomic_DNA"/>
</dbReference>
<reference evidence="2" key="1">
    <citation type="journal article" date="2007" name="PLoS ONE">
        <title>The first genome sequence of an elite grapevine cultivar (Pinot noir Vitis vinifera L.): coping with a highly heterozygous genome.</title>
        <authorList>
            <person name="Velasco R."/>
            <person name="Zharkikh A."/>
            <person name="Troggio M."/>
            <person name="Cartwright D.A."/>
            <person name="Cestaro A."/>
            <person name="Pruss D."/>
            <person name="Pindo M."/>
            <person name="FitzGerald L.M."/>
            <person name="Vezzulli S."/>
            <person name="Reid J."/>
            <person name="Malacarne G."/>
            <person name="Iliev D."/>
            <person name="Coppola G."/>
            <person name="Wardell B."/>
            <person name="Micheletti D."/>
            <person name="Macalma T."/>
            <person name="Facci M."/>
            <person name="Mitchell J.T."/>
            <person name="Perazzolli M."/>
            <person name="Eldredge G."/>
            <person name="Gatto P."/>
            <person name="Oyzerski R."/>
            <person name="Moretto M."/>
            <person name="Gutin N."/>
            <person name="Stefanini M."/>
            <person name="Chen Y."/>
            <person name="Segala C."/>
            <person name="Davenport C."/>
            <person name="Dematte L."/>
            <person name="Mraz A."/>
            <person name="Battilana J."/>
            <person name="Stormo K."/>
            <person name="Costa F."/>
            <person name="Tao Q."/>
            <person name="Si-Ammour A."/>
            <person name="Harkins T."/>
            <person name="Lackey A."/>
            <person name="Perbost C."/>
            <person name="Taillon B."/>
            <person name="Stella A."/>
            <person name="Solovyev V."/>
            <person name="Fawcett J.A."/>
            <person name="Sterck L."/>
            <person name="Vandepoele K."/>
            <person name="Grando S.M."/>
            <person name="Toppo S."/>
            <person name="Moser C."/>
            <person name="Lanchbury J."/>
            <person name="Bogden R."/>
            <person name="Skolnick M."/>
            <person name="Sgaramella V."/>
            <person name="Bhatnagar S.K."/>
            <person name="Fontana P."/>
            <person name="Gutin A."/>
            <person name="Van de Peer Y."/>
            <person name="Salamini F."/>
            <person name="Viola R."/>
        </authorList>
    </citation>
    <scope>NUCLEOTIDE SEQUENCE</scope>
</reference>
<accession>A5C428</accession>
<evidence type="ECO:0000313" key="2">
    <source>
        <dbReference type="EMBL" id="CAN81801.1"/>
    </source>
</evidence>
<feature type="compositionally biased region" description="Polar residues" evidence="1">
    <location>
        <begin position="464"/>
        <end position="476"/>
    </location>
</feature>
<feature type="compositionally biased region" description="Polar residues" evidence="1">
    <location>
        <begin position="491"/>
        <end position="506"/>
    </location>
</feature>
<dbReference type="PANTHER" id="PTHR34112">
    <property type="entry name" value="C-JUN-AMINO-TERMINAL KINASE-INTERACTING PROTEIN"/>
    <property type="match status" value="1"/>
</dbReference>
<feature type="region of interest" description="Disordered" evidence="1">
    <location>
        <begin position="579"/>
        <end position="622"/>
    </location>
</feature>
<organism evidence="2">
    <name type="scientific">Vitis vinifera</name>
    <name type="common">Grape</name>
    <dbReference type="NCBI Taxonomy" id="29760"/>
    <lineage>
        <taxon>Eukaryota</taxon>
        <taxon>Viridiplantae</taxon>
        <taxon>Streptophyta</taxon>
        <taxon>Embryophyta</taxon>
        <taxon>Tracheophyta</taxon>
        <taxon>Spermatophyta</taxon>
        <taxon>Magnoliopsida</taxon>
        <taxon>eudicotyledons</taxon>
        <taxon>Gunneridae</taxon>
        <taxon>Pentapetalae</taxon>
        <taxon>rosids</taxon>
        <taxon>Vitales</taxon>
        <taxon>Vitaceae</taxon>
        <taxon>Viteae</taxon>
        <taxon>Vitis</taxon>
    </lineage>
</organism>
<feature type="region of interest" description="Disordered" evidence="1">
    <location>
        <begin position="56"/>
        <end position="97"/>
    </location>
</feature>
<feature type="compositionally biased region" description="Polar residues" evidence="1">
    <location>
        <begin position="586"/>
        <end position="595"/>
    </location>
</feature>
<name>A5C428_VITVI</name>
<feature type="region of interest" description="Disordered" evidence="1">
    <location>
        <begin position="455"/>
        <end position="563"/>
    </location>
</feature>
<proteinExistence type="predicted"/>
<evidence type="ECO:0000256" key="1">
    <source>
        <dbReference type="SAM" id="MobiDB-lite"/>
    </source>
</evidence>
<sequence>MDKTEPALVPEWLKSSGSVTGGGSTNHHFAPSLLQSGNPECLDDGAALKPARKLMVNSNDHDTGRSSNLERTTSSYFRRSSSSNGSGHPRSFSSFGRTNREREWEKDIHDYRDKDKSVLSDHRHRDYSDPLGNILPGRLERDMLRRSQSMITGKRGDMWPRKVAADVSTINKTIHSNGDGQLASGIVTSSVQKAAFDRNFPSLGAEDKQGAPDIGRVTSPGLTSAIQSLPIGNTVVIGGDGWTSALAEVPVIIGSNTTGVSSVQQSVSASSVSVAPSTTSGLNMAETLVQGPARARANATPQLSVGTQRLEELALKQSRQLIPMTPSMPKTLFEEDIVLKLRCWPCWNVFEKQPNWLSHFPVEGDSSVIIGWVRLKGMRLQSDLTISISASATVVLTSTPIIVYIVGRVFVPSPSDKPKSKIGLQPLHLVNHSQRGGPARSDVTKTSNVGKLHVLKPSRERNGVSPTAKDSLSPTMGSRVANSPLAVTPSAAGSASLRSPRNNPTLASAERRPSVVLTSVEKRPTSQAQSRNDFFNLMRKKSSTNPPSAVPESGPAVSSSVSEKSDELITEVVTAPVTPKGRDILSSDNSGLDWSNENRGDKTENGNNEACGVSQNDRDDEIDNVNGDACDVSQRDQGDEVHDGNGDACDVSQKFLDNGEKHSSPDEVLYPDEEEAAFLRSLGWEENGEDEGLTEEEINAFYKECMKLKPSSNLLQRMLPKISPLLDSQMGSVAGAVSGLSSSDSELKS</sequence>
<evidence type="ECO:0008006" key="3">
    <source>
        <dbReference type="Google" id="ProtNLM"/>
    </source>
</evidence>
<gene>
    <name evidence="2" type="ORF">VITISV_032489</name>
</gene>
<feature type="region of interest" description="Disordered" evidence="1">
    <location>
        <begin position="1"/>
        <end position="32"/>
    </location>
</feature>